<proteinExistence type="predicted"/>
<keyword evidence="2" id="KW-1185">Reference proteome</keyword>
<dbReference type="RefSeq" id="WP_092343503.1">
    <property type="nucleotide sequence ID" value="NZ_LN906597.1"/>
</dbReference>
<protein>
    <submittedName>
        <fullName evidence="1">Uncharacterized protein</fullName>
    </submittedName>
</protein>
<dbReference type="EMBL" id="LN906597">
    <property type="protein sequence ID" value="CUT17660.1"/>
    <property type="molecule type" value="Genomic_DNA"/>
</dbReference>
<organism evidence="1 2">
    <name type="scientific">Candidatus Ichthyocystis hellenicum</name>
    <dbReference type="NCBI Taxonomy" id="1561003"/>
    <lineage>
        <taxon>Bacteria</taxon>
        <taxon>Pseudomonadati</taxon>
        <taxon>Pseudomonadota</taxon>
        <taxon>Betaproteobacteria</taxon>
        <taxon>Burkholderiales</taxon>
        <taxon>Candidatus Ichthyocystis</taxon>
    </lineage>
</organism>
<dbReference type="AlphaFoldDB" id="A0A0S4M3W6"/>
<accession>A0A0S4M3W6</accession>
<dbReference type="OrthoDB" id="9875883at2"/>
<evidence type="ECO:0000313" key="1">
    <source>
        <dbReference type="EMBL" id="CUT17660.1"/>
    </source>
</evidence>
<dbReference type="Proteomes" id="UP000198651">
    <property type="component" value="Chromosome I"/>
</dbReference>
<reference evidence="2" key="1">
    <citation type="submission" date="2015-11" db="EMBL/GenBank/DDBJ databases">
        <authorList>
            <person name="Seth-Smith H.M.B."/>
        </authorList>
    </citation>
    <scope>NUCLEOTIDE SEQUENCE [LARGE SCALE GENOMIC DNA]</scope>
    <source>
        <strain evidence="2">2013Ark11</strain>
    </source>
</reference>
<gene>
    <name evidence="1" type="ORF">Ark11_0837</name>
</gene>
<sequence>MDNVHIGSLEYNGVNDVGGEFCNLHGETEKGAVEFNSNSLFSNYDVSSVRSGLSISAELLHEMQEFIQLQGDPVSQGSDLVSVESGLCESNHLLQEKLESHELQSVGCGYGHGFDIESIKEESKVEKKIVSNEIGFPTSSAVFNYIDISFPDANSVFADCDSTAGGDLYSFDCLLQGEQGEQGVQEFGQICNFDLVKGGSDVERSITSDVGIPFSTSEVTGSVYSSVKSSSSVLLNRFLSNTEEEKKIIGEVGLNIHSYDYSNILLIKKKFLSSIKGDIGNLFSVMLERGFVFPSGKVLSRCMWRTVYGELWQITVGLLDPIIRETCKNIDEILSQAHVLDVCSVDPLYRVARKITDTEKCSIVECVKEFIIYKSLRSNIRSIWSRVIKNSKYDFGNIGYGYTEKDTADDNSGIGGSWGVKLRYIDNAAILNIRRSFSRKIRICINSKFSEMIENKYKFEDGTIIDKSPWSLLSKKLLPIAKEETKYIIEDERKEIGEFLSEARVDIGKGSDRELTNEEIGSVLHSIIKLVLKESNSVFRSEWLKLICSSEKDVAGVSSSGVQGDDFNSKSFSMVNKNDYSTGSFFSFNRSGVNGARLKFGASFHHEDDSAISDIRSNFSRIIGRCVSSKFYEMIRGNYIFDDGTAIGLYPWRELSKKLVPVIEKEIEPIIEEERLRINEVLLEARVQVCSPDGSSSYRGVTFDERPVLLENILRFSSRHARSNFRRSWGNVIRSLKCKHLKENTNLAKDLSCLSSTVVKEDFKSSWESVLKSLEDKSCSKVNNLSGDVSSTVDKTSTDYILGTNVDYCSYDFYSVSKDDSLQKISFDDVRSKYDELGVDDLKIVKEWNLSIYPDDYVDILSAKKKFENNIVAGIRYFLFDMFQKKFVIPNGKFLFKCSWNSVSSMLCSLLKESLSSVINHAYKELDAIISCARLVVIGDRNDLRIVRESTDNEKNILRERARSIVSEIFKSHIKSEWLNITNDNLKITEHIYCYDVKGNCKIDISCGDAASIFNIRKKFASKISSVVDNKFYEMVINKHEFCDGTVISLSPWRSISKKLLPVIKKEVDPIIKCERTEIRDVLSVSLAIVYNYGDGSSTTRKLIPGEVSNFVEIVMASVDKSMYLAFTKSWRSVLKSLKG</sequence>
<evidence type="ECO:0000313" key="2">
    <source>
        <dbReference type="Proteomes" id="UP000198651"/>
    </source>
</evidence>
<name>A0A0S4M3W6_9BURK</name>